<dbReference type="Proteomes" id="UP001530377">
    <property type="component" value="Unassembled WGS sequence"/>
</dbReference>
<dbReference type="Gene3D" id="1.20.1050.10">
    <property type="match status" value="1"/>
</dbReference>
<evidence type="ECO:0000259" key="2">
    <source>
        <dbReference type="PROSITE" id="PS50404"/>
    </source>
</evidence>
<dbReference type="PANTHER" id="PTHR43969">
    <property type="entry name" value="GLUTATHIONE S TRANSFERASE D10, ISOFORM A-RELATED"/>
    <property type="match status" value="1"/>
</dbReference>
<accession>A0ABD3RZY5</accession>
<dbReference type="Pfam" id="PF13417">
    <property type="entry name" value="GST_N_3"/>
    <property type="match status" value="1"/>
</dbReference>
<sequence>MKLHILPVSPNSQGCAAIVKALKLDIEIENAYGKTRTPEFIAMNPCHTCPTLELDGADGAIWESNSIMRYLCVTSEGGEKFYPADPVLRAKIDMVMDWRQTSMYKSIAPIGYVIFGMDMGEEATKKGFKELMDQHFPILLDAYLKDTPFCYSQTVTIADLAVALTFTFIKCRKNMWAEVPEKVKEYHARVLEAFPDMKDMFDMLDGMCTGYSGDGADIMP</sequence>
<dbReference type="SUPFAM" id="SSF47616">
    <property type="entry name" value="GST C-terminal domain-like"/>
    <property type="match status" value="1"/>
</dbReference>
<dbReference type="CDD" id="cd00570">
    <property type="entry name" value="GST_N_family"/>
    <property type="match status" value="1"/>
</dbReference>
<dbReference type="PANTHER" id="PTHR43969:SF9">
    <property type="entry name" value="GLUTATHIONE S TRANSFERASE D10, ISOFORM A-RELATED"/>
    <property type="match status" value="1"/>
</dbReference>
<name>A0ABD3RZY5_9STRA</name>
<evidence type="ECO:0000259" key="3">
    <source>
        <dbReference type="PROSITE" id="PS50405"/>
    </source>
</evidence>
<evidence type="ECO:0008006" key="6">
    <source>
        <dbReference type="Google" id="ProtNLM"/>
    </source>
</evidence>
<evidence type="ECO:0000313" key="4">
    <source>
        <dbReference type="EMBL" id="KAL3817808.1"/>
    </source>
</evidence>
<dbReference type="Gene3D" id="3.40.30.10">
    <property type="entry name" value="Glutaredoxin"/>
    <property type="match status" value="1"/>
</dbReference>
<dbReference type="SFLD" id="SFLDS00019">
    <property type="entry name" value="Glutathione_Transferase_(cytos"/>
    <property type="match status" value="1"/>
</dbReference>
<evidence type="ECO:0000313" key="5">
    <source>
        <dbReference type="Proteomes" id="UP001530377"/>
    </source>
</evidence>
<dbReference type="InterPro" id="IPR004045">
    <property type="entry name" value="Glutathione_S-Trfase_N"/>
</dbReference>
<dbReference type="EMBL" id="JALLPB020000090">
    <property type="protein sequence ID" value="KAL3817808.1"/>
    <property type="molecule type" value="Genomic_DNA"/>
</dbReference>
<dbReference type="InterPro" id="IPR036282">
    <property type="entry name" value="Glutathione-S-Trfase_C_sf"/>
</dbReference>
<organism evidence="4 5">
    <name type="scientific">Cyclostephanos tholiformis</name>
    <dbReference type="NCBI Taxonomy" id="382380"/>
    <lineage>
        <taxon>Eukaryota</taxon>
        <taxon>Sar</taxon>
        <taxon>Stramenopiles</taxon>
        <taxon>Ochrophyta</taxon>
        <taxon>Bacillariophyta</taxon>
        <taxon>Coscinodiscophyceae</taxon>
        <taxon>Thalassiosirophycidae</taxon>
        <taxon>Stephanodiscales</taxon>
        <taxon>Stephanodiscaceae</taxon>
        <taxon>Cyclostephanos</taxon>
    </lineage>
</organism>
<evidence type="ECO:0000256" key="1">
    <source>
        <dbReference type="ARBA" id="ARBA00011738"/>
    </source>
</evidence>
<dbReference type="PROSITE" id="PS50405">
    <property type="entry name" value="GST_CTER"/>
    <property type="match status" value="1"/>
</dbReference>
<dbReference type="InterPro" id="IPR036249">
    <property type="entry name" value="Thioredoxin-like_sf"/>
</dbReference>
<dbReference type="PROSITE" id="PS50404">
    <property type="entry name" value="GST_NTER"/>
    <property type="match status" value="1"/>
</dbReference>
<dbReference type="SUPFAM" id="SSF52833">
    <property type="entry name" value="Thioredoxin-like"/>
    <property type="match status" value="1"/>
</dbReference>
<dbReference type="AlphaFoldDB" id="A0ABD3RZY5"/>
<feature type="domain" description="GST N-terminal" evidence="2">
    <location>
        <begin position="1"/>
        <end position="79"/>
    </location>
</feature>
<gene>
    <name evidence="4" type="ORF">ACHAXA_002675</name>
</gene>
<comment type="subunit">
    <text evidence="1">Homodimer.</text>
</comment>
<protein>
    <recommendedName>
        <fullName evidence="6">Glutathione S-transferase</fullName>
    </recommendedName>
</protein>
<proteinExistence type="predicted"/>
<reference evidence="4 5" key="1">
    <citation type="submission" date="2024-10" db="EMBL/GenBank/DDBJ databases">
        <title>Updated reference genomes for cyclostephanoid diatoms.</title>
        <authorList>
            <person name="Roberts W.R."/>
            <person name="Alverson A.J."/>
        </authorList>
    </citation>
    <scope>NUCLEOTIDE SEQUENCE [LARGE SCALE GENOMIC DNA]</scope>
    <source>
        <strain evidence="4 5">AJA228-03</strain>
    </source>
</reference>
<dbReference type="SFLD" id="SFLDG00358">
    <property type="entry name" value="Main_(cytGST)"/>
    <property type="match status" value="1"/>
</dbReference>
<dbReference type="InterPro" id="IPR010987">
    <property type="entry name" value="Glutathione-S-Trfase_C-like"/>
</dbReference>
<dbReference type="InterPro" id="IPR040079">
    <property type="entry name" value="Glutathione_S-Trfase"/>
</dbReference>
<comment type="caution">
    <text evidence="4">The sequence shown here is derived from an EMBL/GenBank/DDBJ whole genome shotgun (WGS) entry which is preliminary data.</text>
</comment>
<feature type="domain" description="GST C-terminal" evidence="3">
    <location>
        <begin position="85"/>
        <end position="211"/>
    </location>
</feature>
<keyword evidence="5" id="KW-1185">Reference proteome</keyword>